<dbReference type="KEGG" id="lpav:PLANPX_4249"/>
<dbReference type="GO" id="GO:0000976">
    <property type="term" value="F:transcription cis-regulatory region binding"/>
    <property type="evidence" value="ECO:0007669"/>
    <property type="project" value="TreeGrafter"/>
</dbReference>
<accession>A0A5K7XF09</accession>
<evidence type="ECO:0000256" key="3">
    <source>
        <dbReference type="ARBA" id="ARBA00023163"/>
    </source>
</evidence>
<evidence type="ECO:0000256" key="1">
    <source>
        <dbReference type="ARBA" id="ARBA00023015"/>
    </source>
</evidence>
<dbReference type="InterPro" id="IPR000524">
    <property type="entry name" value="Tscrpt_reg_HTH_GntR"/>
</dbReference>
<dbReference type="AlphaFoldDB" id="A0A5K7XF09"/>
<dbReference type="InterPro" id="IPR046335">
    <property type="entry name" value="LacI/GalR-like_sensor"/>
</dbReference>
<dbReference type="PANTHER" id="PTHR30146">
    <property type="entry name" value="LACI-RELATED TRANSCRIPTIONAL REPRESSOR"/>
    <property type="match status" value="1"/>
</dbReference>
<dbReference type="PANTHER" id="PTHR30146:SF109">
    <property type="entry name" value="HTH-TYPE TRANSCRIPTIONAL REGULATOR GALS"/>
    <property type="match status" value="1"/>
</dbReference>
<keyword evidence="6" id="KW-1185">Reference proteome</keyword>
<dbReference type="InterPro" id="IPR036388">
    <property type="entry name" value="WH-like_DNA-bd_sf"/>
</dbReference>
<keyword evidence="3" id="KW-0804">Transcription</keyword>
<protein>
    <recommendedName>
        <fullName evidence="4">HTH gntR-type domain-containing protein</fullName>
    </recommendedName>
</protein>
<dbReference type="Pfam" id="PF13377">
    <property type="entry name" value="Peripla_BP_3"/>
    <property type="match status" value="1"/>
</dbReference>
<dbReference type="Pfam" id="PF00392">
    <property type="entry name" value="GntR"/>
    <property type="match status" value="1"/>
</dbReference>
<dbReference type="EMBL" id="AP021861">
    <property type="protein sequence ID" value="BBO34637.1"/>
    <property type="molecule type" value="Genomic_DNA"/>
</dbReference>
<reference evidence="6" key="1">
    <citation type="submission" date="2019-10" db="EMBL/GenBank/DDBJ databases">
        <title>Lacipirellula parvula gen. nov., sp. nov., representing a lineage of planctomycetes widespread in freshwater anoxic habitats, and description of the family Lacipirellulaceae.</title>
        <authorList>
            <person name="Dedysh S.N."/>
            <person name="Kulichevskaya I.S."/>
            <person name="Beletsky A.V."/>
            <person name="Rakitin A.L."/>
            <person name="Mardanov A.V."/>
            <person name="Ivanova A.A."/>
            <person name="Saltykova V.X."/>
            <person name="Rijpstra W.I.C."/>
            <person name="Sinninghe Damste J.S."/>
            <person name="Ravin N.V."/>
        </authorList>
    </citation>
    <scope>NUCLEOTIDE SEQUENCE [LARGE SCALE GENOMIC DNA]</scope>
    <source>
        <strain evidence="6">PX69</strain>
    </source>
</reference>
<evidence type="ECO:0000313" key="6">
    <source>
        <dbReference type="Proteomes" id="UP000326837"/>
    </source>
</evidence>
<proteinExistence type="predicted"/>
<dbReference type="Gene3D" id="3.40.50.2300">
    <property type="match status" value="2"/>
</dbReference>
<dbReference type="Gene3D" id="1.10.10.10">
    <property type="entry name" value="Winged helix-like DNA-binding domain superfamily/Winged helix DNA-binding domain"/>
    <property type="match status" value="1"/>
</dbReference>
<keyword evidence="1" id="KW-0805">Transcription regulation</keyword>
<name>A0A5K7XF09_9BACT</name>
<dbReference type="GO" id="GO:0003700">
    <property type="term" value="F:DNA-binding transcription factor activity"/>
    <property type="evidence" value="ECO:0007669"/>
    <property type="project" value="InterPro"/>
</dbReference>
<gene>
    <name evidence="5" type="ORF">PLANPX_4249</name>
</gene>
<dbReference type="InterPro" id="IPR036390">
    <property type="entry name" value="WH_DNA-bd_sf"/>
</dbReference>
<dbReference type="PROSITE" id="PS50949">
    <property type="entry name" value="HTH_GNTR"/>
    <property type="match status" value="1"/>
</dbReference>
<feature type="domain" description="HTH gntR-type" evidence="4">
    <location>
        <begin position="8"/>
        <end position="76"/>
    </location>
</feature>
<dbReference type="SUPFAM" id="SSF46785">
    <property type="entry name" value="Winged helix' DNA-binding domain"/>
    <property type="match status" value="1"/>
</dbReference>
<evidence type="ECO:0000313" key="5">
    <source>
        <dbReference type="EMBL" id="BBO34637.1"/>
    </source>
</evidence>
<dbReference type="InterPro" id="IPR028082">
    <property type="entry name" value="Peripla_BP_I"/>
</dbReference>
<dbReference type="SUPFAM" id="SSF53822">
    <property type="entry name" value="Periplasmic binding protein-like I"/>
    <property type="match status" value="1"/>
</dbReference>
<organism evidence="5 6">
    <name type="scientific">Lacipirellula parvula</name>
    <dbReference type="NCBI Taxonomy" id="2650471"/>
    <lineage>
        <taxon>Bacteria</taxon>
        <taxon>Pseudomonadati</taxon>
        <taxon>Planctomycetota</taxon>
        <taxon>Planctomycetia</taxon>
        <taxon>Pirellulales</taxon>
        <taxon>Lacipirellulaceae</taxon>
        <taxon>Lacipirellula</taxon>
    </lineage>
</organism>
<evidence type="ECO:0000256" key="2">
    <source>
        <dbReference type="ARBA" id="ARBA00023125"/>
    </source>
</evidence>
<sequence length="369" mass="40890">MAEVATTTPKIVDLADQLVADIHQRKLQPGDRYLTTADASRMLGVGNGVANRALQLLERRQVITRQQRRGAFISGPVQQSSPAPLRRVHFLVHQNYLTSEGIGNDLVLLGIQEELPGVHVQISFLPTMNAKEFVAELIDDSLTAKTRDGFILVRTPHDVQQLVCDRGVPGVVYGARYPGITRLTRFDRDMSAIGELAANYLLERGHRQIGYLSRQQVLPGDHDTMDAFRRCVGERGLLAHQLIERFLPSSTEVCEAEVRHLLARDDRPTGFICRSRLMADAVANVVAEQGLELYRDVDVVVCDYYLLPNQQPAYVFPRPIYSAEEQGKRMARLLAAQSRGEAAGDQIIPVELDAMAAASDDSAGLKRSV</sequence>
<keyword evidence="2" id="KW-0238">DNA-binding</keyword>
<dbReference type="Proteomes" id="UP000326837">
    <property type="component" value="Chromosome"/>
</dbReference>
<dbReference type="SMART" id="SM00345">
    <property type="entry name" value="HTH_GNTR"/>
    <property type="match status" value="1"/>
</dbReference>
<dbReference type="RefSeq" id="WP_152100172.1">
    <property type="nucleotide sequence ID" value="NZ_AP021861.1"/>
</dbReference>
<evidence type="ECO:0000259" key="4">
    <source>
        <dbReference type="PROSITE" id="PS50949"/>
    </source>
</evidence>